<dbReference type="CDD" id="cd02440">
    <property type="entry name" value="AdoMet_MTases"/>
    <property type="match status" value="1"/>
</dbReference>
<dbReference type="InterPro" id="IPR016461">
    <property type="entry name" value="COMT-like"/>
</dbReference>
<dbReference type="PROSITE" id="PS51683">
    <property type="entry name" value="SAM_OMT_II"/>
    <property type="match status" value="1"/>
</dbReference>
<dbReference type="AlphaFoldDB" id="A0AAN7BHI5"/>
<dbReference type="SUPFAM" id="SSF53335">
    <property type="entry name" value="S-adenosyl-L-methionine-dependent methyltransferases"/>
    <property type="match status" value="1"/>
</dbReference>
<dbReference type="Proteomes" id="UP001301958">
    <property type="component" value="Unassembled WGS sequence"/>
</dbReference>
<dbReference type="GO" id="GO:0008171">
    <property type="term" value="F:O-methyltransferase activity"/>
    <property type="evidence" value="ECO:0007669"/>
    <property type="project" value="InterPro"/>
</dbReference>
<protein>
    <submittedName>
        <fullName evidence="5">S-adenosyl-L-methionine-dependent methyltransferase</fullName>
    </submittedName>
</protein>
<name>A0AAN7BHI5_9PEZI</name>
<comment type="caution">
    <text evidence="5">The sequence shown here is derived from an EMBL/GenBank/DDBJ whole genome shotgun (WGS) entry which is preliminary data.</text>
</comment>
<sequence>MASIIDLSTRIATNTTLLNTYLTEHNLPFPSFDISAPIDLLPPSTTPPEILSARQQIINDTSALHNLLLGPREHIMSTYQPISMISPKAITQFRLVHSFPVGSETSFSALAAHAGISQKHLTKLIRHGIVAHNLFAEPKPGVIVHSAATKLLAENEGIHNWVEYATHEHWIASYHAVEAMRQYPGSGEPNNSGFSLANQTDKSMFGFYSTPGNEKRLERFAKVMRFITRRPELGPELAVDAFDWKGLPEGGKVVDVGGSHGLVSIELSKNFSQLEFVVQDLDESVVRGAESKMPEEVKDRVKFMVHDFFTEQPVKGADVYFLRAVLHNWSDEYAVRILRNLIPGLKRGSKIVVNDVVLADVGTYKDKSAELWARVSDLTQVVLQNSGDREIGDYIKLFEAADERLKYKEAKPMPGSTRLWIIVAEWEGTDS</sequence>
<accession>A0AAN7BHI5</accession>
<dbReference type="InterPro" id="IPR001077">
    <property type="entry name" value="COMT_C"/>
</dbReference>
<dbReference type="PANTHER" id="PTHR43712">
    <property type="entry name" value="PUTATIVE (AFU_ORTHOLOGUE AFUA_4G14580)-RELATED"/>
    <property type="match status" value="1"/>
</dbReference>
<keyword evidence="2" id="KW-0808">Transferase</keyword>
<dbReference type="PANTHER" id="PTHR43712:SF12">
    <property type="entry name" value="STERIGMATOCYSTIN 8-O-METHYLTRANSFERASE"/>
    <property type="match status" value="1"/>
</dbReference>
<dbReference type="GO" id="GO:0032259">
    <property type="term" value="P:methylation"/>
    <property type="evidence" value="ECO:0007669"/>
    <property type="project" value="UniProtKB-KW"/>
</dbReference>
<evidence type="ECO:0000313" key="6">
    <source>
        <dbReference type="Proteomes" id="UP001301958"/>
    </source>
</evidence>
<organism evidence="5 6">
    <name type="scientific">Podospora fimiseda</name>
    <dbReference type="NCBI Taxonomy" id="252190"/>
    <lineage>
        <taxon>Eukaryota</taxon>
        <taxon>Fungi</taxon>
        <taxon>Dikarya</taxon>
        <taxon>Ascomycota</taxon>
        <taxon>Pezizomycotina</taxon>
        <taxon>Sordariomycetes</taxon>
        <taxon>Sordariomycetidae</taxon>
        <taxon>Sordariales</taxon>
        <taxon>Podosporaceae</taxon>
        <taxon>Podospora</taxon>
    </lineage>
</organism>
<evidence type="ECO:0000256" key="1">
    <source>
        <dbReference type="ARBA" id="ARBA00022603"/>
    </source>
</evidence>
<evidence type="ECO:0000256" key="2">
    <source>
        <dbReference type="ARBA" id="ARBA00022679"/>
    </source>
</evidence>
<evidence type="ECO:0000256" key="3">
    <source>
        <dbReference type="ARBA" id="ARBA00022691"/>
    </source>
</evidence>
<keyword evidence="3" id="KW-0949">S-adenosyl-L-methionine</keyword>
<feature type="domain" description="O-methyltransferase C-terminal" evidence="4">
    <location>
        <begin position="221"/>
        <end position="401"/>
    </location>
</feature>
<gene>
    <name evidence="5" type="ORF">QBC38DRAFT_487693</name>
</gene>
<dbReference type="InterPro" id="IPR029063">
    <property type="entry name" value="SAM-dependent_MTases_sf"/>
</dbReference>
<dbReference type="Gene3D" id="3.40.50.150">
    <property type="entry name" value="Vaccinia Virus protein VP39"/>
    <property type="match status" value="1"/>
</dbReference>
<reference evidence="5" key="2">
    <citation type="submission" date="2023-05" db="EMBL/GenBank/DDBJ databases">
        <authorList>
            <consortium name="Lawrence Berkeley National Laboratory"/>
            <person name="Steindorff A."/>
            <person name="Hensen N."/>
            <person name="Bonometti L."/>
            <person name="Westerberg I."/>
            <person name="Brannstrom I.O."/>
            <person name="Guillou S."/>
            <person name="Cros-Aarteil S."/>
            <person name="Calhoun S."/>
            <person name="Haridas S."/>
            <person name="Kuo A."/>
            <person name="Mondo S."/>
            <person name="Pangilinan J."/>
            <person name="Riley R."/>
            <person name="Labutti K."/>
            <person name="Andreopoulos B."/>
            <person name="Lipzen A."/>
            <person name="Chen C."/>
            <person name="Yanf M."/>
            <person name="Daum C."/>
            <person name="Ng V."/>
            <person name="Clum A."/>
            <person name="Ohm R."/>
            <person name="Martin F."/>
            <person name="Silar P."/>
            <person name="Natvig D."/>
            <person name="Lalanne C."/>
            <person name="Gautier V."/>
            <person name="Ament-Velasquez S.L."/>
            <person name="Kruys A."/>
            <person name="Hutchinson M.I."/>
            <person name="Powell A.J."/>
            <person name="Barry K."/>
            <person name="Miller A.N."/>
            <person name="Grigoriev I.V."/>
            <person name="Debuchy R."/>
            <person name="Gladieux P."/>
            <person name="Thoren M.H."/>
            <person name="Johannesson H."/>
        </authorList>
    </citation>
    <scope>NUCLEOTIDE SEQUENCE</scope>
    <source>
        <strain evidence="5">CBS 990.96</strain>
    </source>
</reference>
<dbReference type="EMBL" id="MU865426">
    <property type="protein sequence ID" value="KAK4223466.1"/>
    <property type="molecule type" value="Genomic_DNA"/>
</dbReference>
<proteinExistence type="predicted"/>
<evidence type="ECO:0000259" key="4">
    <source>
        <dbReference type="Pfam" id="PF00891"/>
    </source>
</evidence>
<evidence type="ECO:0000313" key="5">
    <source>
        <dbReference type="EMBL" id="KAK4223466.1"/>
    </source>
</evidence>
<keyword evidence="1 5" id="KW-0489">Methyltransferase</keyword>
<dbReference type="Pfam" id="PF00891">
    <property type="entry name" value="Methyltransf_2"/>
    <property type="match status" value="1"/>
</dbReference>
<reference evidence="5" key="1">
    <citation type="journal article" date="2023" name="Mol. Phylogenet. Evol.">
        <title>Genome-scale phylogeny and comparative genomics of the fungal order Sordariales.</title>
        <authorList>
            <person name="Hensen N."/>
            <person name="Bonometti L."/>
            <person name="Westerberg I."/>
            <person name="Brannstrom I.O."/>
            <person name="Guillou S."/>
            <person name="Cros-Aarteil S."/>
            <person name="Calhoun S."/>
            <person name="Haridas S."/>
            <person name="Kuo A."/>
            <person name="Mondo S."/>
            <person name="Pangilinan J."/>
            <person name="Riley R."/>
            <person name="LaButti K."/>
            <person name="Andreopoulos B."/>
            <person name="Lipzen A."/>
            <person name="Chen C."/>
            <person name="Yan M."/>
            <person name="Daum C."/>
            <person name="Ng V."/>
            <person name="Clum A."/>
            <person name="Steindorff A."/>
            <person name="Ohm R.A."/>
            <person name="Martin F."/>
            <person name="Silar P."/>
            <person name="Natvig D.O."/>
            <person name="Lalanne C."/>
            <person name="Gautier V."/>
            <person name="Ament-Velasquez S.L."/>
            <person name="Kruys A."/>
            <person name="Hutchinson M.I."/>
            <person name="Powell A.J."/>
            <person name="Barry K."/>
            <person name="Miller A.N."/>
            <person name="Grigoriev I.V."/>
            <person name="Debuchy R."/>
            <person name="Gladieux P."/>
            <person name="Hiltunen Thoren M."/>
            <person name="Johannesson H."/>
        </authorList>
    </citation>
    <scope>NUCLEOTIDE SEQUENCE</scope>
    <source>
        <strain evidence="5">CBS 990.96</strain>
    </source>
</reference>
<keyword evidence="6" id="KW-1185">Reference proteome</keyword>